<dbReference type="CDD" id="cd18545">
    <property type="entry name" value="ABC_6TM_YknV_like"/>
    <property type="match status" value="1"/>
</dbReference>
<keyword evidence="3" id="KW-1003">Cell membrane</keyword>
<evidence type="ECO:0000256" key="1">
    <source>
        <dbReference type="ARBA" id="ARBA00004651"/>
    </source>
</evidence>
<dbReference type="InParanoid" id="E8N247"/>
<dbReference type="FunFam" id="3.40.50.300:FF:000287">
    <property type="entry name" value="Multidrug ABC transporter ATP-binding protein"/>
    <property type="match status" value="1"/>
</dbReference>
<dbReference type="SUPFAM" id="SSF90123">
    <property type="entry name" value="ABC transporter transmembrane region"/>
    <property type="match status" value="1"/>
</dbReference>
<evidence type="ECO:0000313" key="12">
    <source>
        <dbReference type="EMBL" id="BAJ64994.1"/>
    </source>
</evidence>
<protein>
    <submittedName>
        <fullName evidence="12">ABC transporter</fullName>
    </submittedName>
</protein>
<dbReference type="InterPro" id="IPR017871">
    <property type="entry name" value="ABC_transporter-like_CS"/>
</dbReference>
<gene>
    <name evidence="12" type="ordered locus">ANT_29680</name>
</gene>
<reference evidence="12 13" key="1">
    <citation type="submission" date="2010-12" db="EMBL/GenBank/DDBJ databases">
        <title>Whole genome sequence of Anaerolinea thermophila UNI-1.</title>
        <authorList>
            <person name="Narita-Yamada S."/>
            <person name="Kishi E."/>
            <person name="Watanabe Y."/>
            <person name="Takasaki K."/>
            <person name="Ankai A."/>
            <person name="Oguchi A."/>
            <person name="Fukui S."/>
            <person name="Takahashi M."/>
            <person name="Yashiro I."/>
            <person name="Hosoyama A."/>
            <person name="Sekiguchi Y."/>
            <person name="Hanada S."/>
            <person name="Fujita N."/>
        </authorList>
    </citation>
    <scope>NUCLEOTIDE SEQUENCE [LARGE SCALE GENOMIC DNA]</scope>
    <source>
        <strain evidence="13">DSM 14523 / JCM 11388 / NBRC 100420 / UNI-1</strain>
    </source>
</reference>
<evidence type="ECO:0000256" key="4">
    <source>
        <dbReference type="ARBA" id="ARBA00022692"/>
    </source>
</evidence>
<dbReference type="InterPro" id="IPR039421">
    <property type="entry name" value="Type_1_exporter"/>
</dbReference>
<feature type="transmembrane region" description="Helical" evidence="9">
    <location>
        <begin position="300"/>
        <end position="320"/>
    </location>
</feature>
<accession>E8N247</accession>
<keyword evidence="2" id="KW-0813">Transport</keyword>
<keyword evidence="13" id="KW-1185">Reference proteome</keyword>
<dbReference type="PANTHER" id="PTHR43394">
    <property type="entry name" value="ATP-DEPENDENT PERMEASE MDL1, MITOCHONDRIAL"/>
    <property type="match status" value="1"/>
</dbReference>
<sequence>MGFGIGGGTGMGMGPGALLDTFGAAGERKGEAFNPRVMVRLLAFLKPYWRPLAIAFIAMLGATGLTLLIPYLLKIAIDVHIAGGNARGLGQVALLTGAAYVGLYITSAGQQYLLSRVGQRVLGDLRARLFRHLQELSLSYHDTHIVGVTVSRVMNDVAVINELLSQGWISFFSDLFILSGIVVIMLSMNAHLALLAFLVLPLMVLATRWFARAAQSAFRETRSRVAAVVGNLAEEIAGMRVIQAFAREEATQERFREVNVANRDANINAMSLSFLYMPAIEFLSTLATAVVLWFGGQMALGGTVTVGLLVAFLSYVSRFFQPIQELARLYTTLQAAMAGGEQVLALLDTQPDVQDAPDAVEMPPIRGEIVFRDVSFRYRPDTPEVLHRINLHIQPGQRVALVGPTGAGKTTIANLTARFYEVSEGAVLIDGIDVRRVRQDSLRRQIGIVPQDSFLFAGTIADNIRFGKPDASDAEVEQAARLANAHDFIINLPEGYQTPILENAANLSVGQRQLICIARAILTDPRILILDEATANIDTVSEALIQEALERLLEGRTALIIAHRLSTIHNADVILVIQDGEIVQRGTHSELIAQPGLYRTLYEKQFRLG</sequence>
<dbReference type="EMBL" id="AP012029">
    <property type="protein sequence ID" value="BAJ64994.1"/>
    <property type="molecule type" value="Genomic_DNA"/>
</dbReference>
<feature type="transmembrane region" description="Helical" evidence="9">
    <location>
        <begin position="273"/>
        <end position="294"/>
    </location>
</feature>
<evidence type="ECO:0000256" key="2">
    <source>
        <dbReference type="ARBA" id="ARBA00022448"/>
    </source>
</evidence>
<feature type="domain" description="ABC transmembrane type-1" evidence="11">
    <location>
        <begin position="53"/>
        <end position="335"/>
    </location>
</feature>
<dbReference type="PROSITE" id="PS50893">
    <property type="entry name" value="ABC_TRANSPORTER_2"/>
    <property type="match status" value="1"/>
</dbReference>
<evidence type="ECO:0000256" key="5">
    <source>
        <dbReference type="ARBA" id="ARBA00022741"/>
    </source>
</evidence>
<dbReference type="Gene3D" id="1.20.1560.10">
    <property type="entry name" value="ABC transporter type 1, transmembrane domain"/>
    <property type="match status" value="1"/>
</dbReference>
<evidence type="ECO:0000256" key="3">
    <source>
        <dbReference type="ARBA" id="ARBA00022475"/>
    </source>
</evidence>
<evidence type="ECO:0000256" key="8">
    <source>
        <dbReference type="ARBA" id="ARBA00023136"/>
    </source>
</evidence>
<dbReference type="InterPro" id="IPR027417">
    <property type="entry name" value="P-loop_NTPase"/>
</dbReference>
<comment type="subcellular location">
    <subcellularLocation>
        <location evidence="1">Cell membrane</location>
        <topology evidence="1">Multi-pass membrane protein</topology>
    </subcellularLocation>
</comment>
<dbReference type="SMART" id="SM00382">
    <property type="entry name" value="AAA"/>
    <property type="match status" value="1"/>
</dbReference>
<dbReference type="InterPro" id="IPR003439">
    <property type="entry name" value="ABC_transporter-like_ATP-bd"/>
</dbReference>
<dbReference type="Pfam" id="PF00005">
    <property type="entry name" value="ABC_tran"/>
    <property type="match status" value="1"/>
</dbReference>
<dbReference type="STRING" id="926569.ANT_29680"/>
<evidence type="ECO:0000256" key="7">
    <source>
        <dbReference type="ARBA" id="ARBA00022989"/>
    </source>
</evidence>
<dbReference type="Pfam" id="PF00664">
    <property type="entry name" value="ABC_membrane"/>
    <property type="match status" value="1"/>
</dbReference>
<dbReference type="SUPFAM" id="SSF52540">
    <property type="entry name" value="P-loop containing nucleoside triphosphate hydrolases"/>
    <property type="match status" value="1"/>
</dbReference>
<keyword evidence="6" id="KW-0067">ATP-binding</keyword>
<evidence type="ECO:0000256" key="9">
    <source>
        <dbReference type="SAM" id="Phobius"/>
    </source>
</evidence>
<keyword evidence="5" id="KW-0547">Nucleotide-binding</keyword>
<evidence type="ECO:0000313" key="13">
    <source>
        <dbReference type="Proteomes" id="UP000008922"/>
    </source>
</evidence>
<dbReference type="AlphaFoldDB" id="E8N247"/>
<evidence type="ECO:0000259" key="11">
    <source>
        <dbReference type="PROSITE" id="PS50929"/>
    </source>
</evidence>
<dbReference type="RefSeq" id="WP_013561338.1">
    <property type="nucleotide sequence ID" value="NC_014960.1"/>
</dbReference>
<evidence type="ECO:0000259" key="10">
    <source>
        <dbReference type="PROSITE" id="PS50893"/>
    </source>
</evidence>
<dbReference type="Proteomes" id="UP000008922">
    <property type="component" value="Chromosome"/>
</dbReference>
<keyword evidence="4 9" id="KW-0812">Transmembrane</keyword>
<dbReference type="KEGG" id="atm:ANT_29680"/>
<dbReference type="GO" id="GO:0005524">
    <property type="term" value="F:ATP binding"/>
    <property type="evidence" value="ECO:0007669"/>
    <property type="project" value="UniProtKB-KW"/>
</dbReference>
<proteinExistence type="predicted"/>
<feature type="domain" description="ABC transporter" evidence="10">
    <location>
        <begin position="369"/>
        <end position="604"/>
    </location>
</feature>
<dbReference type="eggNOG" id="COG1132">
    <property type="taxonomic scope" value="Bacteria"/>
</dbReference>
<dbReference type="Gene3D" id="3.40.50.300">
    <property type="entry name" value="P-loop containing nucleotide triphosphate hydrolases"/>
    <property type="match status" value="1"/>
</dbReference>
<dbReference type="GO" id="GO:0005886">
    <property type="term" value="C:plasma membrane"/>
    <property type="evidence" value="ECO:0007669"/>
    <property type="project" value="UniProtKB-SubCell"/>
</dbReference>
<keyword evidence="7 9" id="KW-1133">Transmembrane helix</keyword>
<dbReference type="InterPro" id="IPR011527">
    <property type="entry name" value="ABC1_TM_dom"/>
</dbReference>
<dbReference type="FunCoup" id="E8N247">
    <property type="interactions" value="346"/>
</dbReference>
<dbReference type="PANTHER" id="PTHR43394:SF1">
    <property type="entry name" value="ATP-BINDING CASSETTE SUB-FAMILY B MEMBER 10, MITOCHONDRIAL"/>
    <property type="match status" value="1"/>
</dbReference>
<evidence type="ECO:0000256" key="6">
    <source>
        <dbReference type="ARBA" id="ARBA00022840"/>
    </source>
</evidence>
<dbReference type="GO" id="GO:0016887">
    <property type="term" value="F:ATP hydrolysis activity"/>
    <property type="evidence" value="ECO:0007669"/>
    <property type="project" value="InterPro"/>
</dbReference>
<dbReference type="HOGENOM" id="CLU_000604_84_3_0"/>
<organism evidence="12 13">
    <name type="scientific">Anaerolinea thermophila (strain DSM 14523 / JCM 11388 / NBRC 100420 / UNI-1)</name>
    <dbReference type="NCBI Taxonomy" id="926569"/>
    <lineage>
        <taxon>Bacteria</taxon>
        <taxon>Bacillati</taxon>
        <taxon>Chloroflexota</taxon>
        <taxon>Anaerolineae</taxon>
        <taxon>Anaerolineales</taxon>
        <taxon>Anaerolineaceae</taxon>
        <taxon>Anaerolinea</taxon>
    </lineage>
</organism>
<dbReference type="InterPro" id="IPR003593">
    <property type="entry name" value="AAA+_ATPase"/>
</dbReference>
<name>E8N247_ANATU</name>
<keyword evidence="8 9" id="KW-0472">Membrane</keyword>
<dbReference type="GO" id="GO:0015421">
    <property type="term" value="F:ABC-type oligopeptide transporter activity"/>
    <property type="evidence" value="ECO:0007669"/>
    <property type="project" value="TreeGrafter"/>
</dbReference>
<dbReference type="InterPro" id="IPR036640">
    <property type="entry name" value="ABC1_TM_sf"/>
</dbReference>
<dbReference type="PROSITE" id="PS00211">
    <property type="entry name" value="ABC_TRANSPORTER_1"/>
    <property type="match status" value="1"/>
</dbReference>
<feature type="transmembrane region" description="Helical" evidence="9">
    <location>
        <begin position="48"/>
        <end position="73"/>
    </location>
</feature>
<dbReference type="FunFam" id="1.20.1560.10:FF:000011">
    <property type="entry name" value="Multidrug ABC transporter ATP-binding protein"/>
    <property type="match status" value="1"/>
</dbReference>
<dbReference type="PROSITE" id="PS50929">
    <property type="entry name" value="ABC_TM1F"/>
    <property type="match status" value="1"/>
</dbReference>